<dbReference type="InterPro" id="IPR000073">
    <property type="entry name" value="AB_hydrolase_1"/>
</dbReference>
<dbReference type="PANTHER" id="PTHR43798">
    <property type="entry name" value="MONOACYLGLYCEROL LIPASE"/>
    <property type="match status" value="1"/>
</dbReference>
<evidence type="ECO:0000313" key="2">
    <source>
        <dbReference type="EMBL" id="SEG73221.1"/>
    </source>
</evidence>
<proteinExistence type="predicted"/>
<gene>
    <name evidence="2" type="ORF">SAMN05421877_11645</name>
</gene>
<dbReference type="InterPro" id="IPR050266">
    <property type="entry name" value="AB_hydrolase_sf"/>
</dbReference>
<dbReference type="Pfam" id="PF00561">
    <property type="entry name" value="Abhydrolase_1"/>
    <property type="match status" value="1"/>
</dbReference>
<feature type="domain" description="AB hydrolase-1" evidence="1">
    <location>
        <begin position="48"/>
        <end position="183"/>
    </location>
</feature>
<accession>A0A1H6CJP9</accession>
<dbReference type="Proteomes" id="UP000236731">
    <property type="component" value="Unassembled WGS sequence"/>
</dbReference>
<dbReference type="AlphaFoldDB" id="A0A1H6CJP9"/>
<evidence type="ECO:0000259" key="1">
    <source>
        <dbReference type="Pfam" id="PF00561"/>
    </source>
</evidence>
<dbReference type="Gene3D" id="3.40.50.1820">
    <property type="entry name" value="alpha/beta hydrolase"/>
    <property type="match status" value="1"/>
</dbReference>
<dbReference type="PANTHER" id="PTHR43798:SF33">
    <property type="entry name" value="HYDROLASE, PUTATIVE (AFU_ORTHOLOGUE AFUA_2G14860)-RELATED"/>
    <property type="match status" value="1"/>
</dbReference>
<dbReference type="EMBL" id="FNUT01000016">
    <property type="protein sequence ID" value="SEG73221.1"/>
    <property type="molecule type" value="Genomic_DNA"/>
</dbReference>
<keyword evidence="3" id="KW-1185">Reference proteome</keyword>
<evidence type="ECO:0000313" key="3">
    <source>
        <dbReference type="Proteomes" id="UP000236731"/>
    </source>
</evidence>
<organism evidence="2 3">
    <name type="scientific">Sphingobacterium lactis</name>
    <dbReference type="NCBI Taxonomy" id="797291"/>
    <lineage>
        <taxon>Bacteria</taxon>
        <taxon>Pseudomonadati</taxon>
        <taxon>Bacteroidota</taxon>
        <taxon>Sphingobacteriia</taxon>
        <taxon>Sphingobacteriales</taxon>
        <taxon>Sphingobacteriaceae</taxon>
        <taxon>Sphingobacterium</taxon>
    </lineage>
</organism>
<reference evidence="3" key="1">
    <citation type="submission" date="2016-10" db="EMBL/GenBank/DDBJ databases">
        <authorList>
            <person name="Varghese N."/>
            <person name="Submissions S."/>
        </authorList>
    </citation>
    <scope>NUCLEOTIDE SEQUENCE [LARGE SCALE GENOMIC DNA]</scope>
    <source>
        <strain evidence="3">DSM 22361</strain>
    </source>
</reference>
<dbReference type="SUPFAM" id="SSF53474">
    <property type="entry name" value="alpha/beta-Hydrolases"/>
    <property type="match status" value="1"/>
</dbReference>
<sequence>MKYLEKLIGKISVYASFIFLFLGFIQLLSAQELHDGIKVEKIGNGNKNIILLPGFGSSGDVWNKTIDDLGKDYTFFKLTFPGFAGVPAEGDPNYNAWTKAVIGLIKKSKIENPTLIGHSMGGLMALTIAAEEPKLIQKIVVVDAVPCLIALSNPAFKADPNTDCSAMVAQINAMSADQFKNMQTQAVKTLVRDTVHQNLVLDWTLKSDRNTFGKMYCNFSQIDLRDSLTTISAPALILMNSGFKTIGSSIDEQYRGLTNKSIRYADHSLHFIMYDAEDWYLEQLKSFL</sequence>
<name>A0A1H6CJP9_9SPHI</name>
<dbReference type="InterPro" id="IPR029058">
    <property type="entry name" value="AB_hydrolase_fold"/>
</dbReference>
<protein>
    <submittedName>
        <fullName evidence="2">Pimeloyl-ACP methyl ester carboxylesterase</fullName>
    </submittedName>
</protein>
<dbReference type="GO" id="GO:0016020">
    <property type="term" value="C:membrane"/>
    <property type="evidence" value="ECO:0007669"/>
    <property type="project" value="TreeGrafter"/>
</dbReference>